<accession>A0A9W6IYA2</accession>
<organism evidence="2 3">
    <name type="scientific">Hansschlegelia plantiphila</name>
    <dbReference type="NCBI Taxonomy" id="374655"/>
    <lineage>
        <taxon>Bacteria</taxon>
        <taxon>Pseudomonadati</taxon>
        <taxon>Pseudomonadota</taxon>
        <taxon>Alphaproteobacteria</taxon>
        <taxon>Hyphomicrobiales</taxon>
        <taxon>Methylopilaceae</taxon>
        <taxon>Hansschlegelia</taxon>
    </lineage>
</organism>
<evidence type="ECO:0000313" key="3">
    <source>
        <dbReference type="Proteomes" id="UP001143372"/>
    </source>
</evidence>
<feature type="transmembrane region" description="Helical" evidence="1">
    <location>
        <begin position="27"/>
        <end position="47"/>
    </location>
</feature>
<name>A0A9W6IYA2_9HYPH</name>
<gene>
    <name evidence="2" type="ORF">GCM10008179_09000</name>
</gene>
<evidence type="ECO:0000313" key="2">
    <source>
        <dbReference type="EMBL" id="GLK67262.1"/>
    </source>
</evidence>
<reference evidence="2" key="1">
    <citation type="journal article" date="2014" name="Int. J. Syst. Evol. Microbiol.">
        <title>Complete genome sequence of Corynebacterium casei LMG S-19264T (=DSM 44701T), isolated from a smear-ripened cheese.</title>
        <authorList>
            <consortium name="US DOE Joint Genome Institute (JGI-PGF)"/>
            <person name="Walter F."/>
            <person name="Albersmeier A."/>
            <person name="Kalinowski J."/>
            <person name="Ruckert C."/>
        </authorList>
    </citation>
    <scope>NUCLEOTIDE SEQUENCE</scope>
    <source>
        <strain evidence="2">VKM B-2347</strain>
    </source>
</reference>
<dbReference type="AlphaFoldDB" id="A0A9W6IYA2"/>
<feature type="transmembrane region" description="Helical" evidence="1">
    <location>
        <begin position="158"/>
        <end position="182"/>
    </location>
</feature>
<protein>
    <submittedName>
        <fullName evidence="2">Uncharacterized protein</fullName>
    </submittedName>
</protein>
<dbReference type="Proteomes" id="UP001143372">
    <property type="component" value="Unassembled WGS sequence"/>
</dbReference>
<keyword evidence="1" id="KW-0812">Transmembrane</keyword>
<reference evidence="2" key="2">
    <citation type="submission" date="2023-01" db="EMBL/GenBank/DDBJ databases">
        <authorList>
            <person name="Sun Q."/>
            <person name="Evtushenko L."/>
        </authorList>
    </citation>
    <scope>NUCLEOTIDE SEQUENCE</scope>
    <source>
        <strain evidence="2">VKM B-2347</strain>
    </source>
</reference>
<keyword evidence="3" id="KW-1185">Reference proteome</keyword>
<comment type="caution">
    <text evidence="2">The sequence shown here is derived from an EMBL/GenBank/DDBJ whole genome shotgun (WGS) entry which is preliminary data.</text>
</comment>
<feature type="transmembrane region" description="Helical" evidence="1">
    <location>
        <begin position="59"/>
        <end position="82"/>
    </location>
</feature>
<dbReference type="EMBL" id="BSFI01000004">
    <property type="protein sequence ID" value="GLK67262.1"/>
    <property type="molecule type" value="Genomic_DNA"/>
</dbReference>
<keyword evidence="1" id="KW-1133">Transmembrane helix</keyword>
<sequence>MGMAEKSIGDRMHDLWVARRTGELAKVGRFVLFYSAFTIAGVAGFALQAADYAQSLKMFATFCAVMTCLAALGGAAGFLFGIPRLAAKRIVAKAEASDSRPAAEAAVSDRLFDSNSNLEDLSDWLTKIIVGVGLIQLNAITANLNAFGAQFQDMFRDIAGVGLVACLTAVTAFAVGFLYVYLLTRTEGLYLFTQSVRAAERRDEGFFADGIQYSGDIFATPIEKLPDLETTGLTSADRRLLDRGRDALATAEDYAAWALAKAREGDLTSAEAAWLAAISRDTENRSIYRRRLAEIRFVQSRPREAFAALKDGINLATNGEEKEALMRDALLIALYLPPPQGFIEAKALAAALLASPKFSDDAMVHLWAAAAIGQQAQQLRNAPGGATADLGELRDEALKHIAEIRRIEPSADGPARTLLRQILDPAKHGGEPFHDDLTAFADDPVFRSAVED</sequence>
<evidence type="ECO:0000256" key="1">
    <source>
        <dbReference type="SAM" id="Phobius"/>
    </source>
</evidence>
<keyword evidence="1" id="KW-0472">Membrane</keyword>
<proteinExistence type="predicted"/>